<gene>
    <name evidence="1" type="ORF">AVEN_6225_1</name>
</gene>
<reference evidence="1 2" key="1">
    <citation type="journal article" date="2019" name="Sci. Rep.">
        <title>Orb-weaving spider Araneus ventricosus genome elucidates the spidroin gene catalogue.</title>
        <authorList>
            <person name="Kono N."/>
            <person name="Nakamura H."/>
            <person name="Ohtoshi R."/>
            <person name="Moran D.A.P."/>
            <person name="Shinohara A."/>
            <person name="Yoshida Y."/>
            <person name="Fujiwara M."/>
            <person name="Mori M."/>
            <person name="Tomita M."/>
            <person name="Arakawa K."/>
        </authorList>
    </citation>
    <scope>NUCLEOTIDE SEQUENCE [LARGE SCALE GENOMIC DNA]</scope>
</reference>
<proteinExistence type="predicted"/>
<evidence type="ECO:0000313" key="1">
    <source>
        <dbReference type="EMBL" id="GBM54792.1"/>
    </source>
</evidence>
<organism evidence="1 2">
    <name type="scientific">Araneus ventricosus</name>
    <name type="common">Orbweaver spider</name>
    <name type="synonym">Epeira ventricosa</name>
    <dbReference type="NCBI Taxonomy" id="182803"/>
    <lineage>
        <taxon>Eukaryota</taxon>
        <taxon>Metazoa</taxon>
        <taxon>Ecdysozoa</taxon>
        <taxon>Arthropoda</taxon>
        <taxon>Chelicerata</taxon>
        <taxon>Arachnida</taxon>
        <taxon>Araneae</taxon>
        <taxon>Araneomorphae</taxon>
        <taxon>Entelegynae</taxon>
        <taxon>Araneoidea</taxon>
        <taxon>Araneidae</taxon>
        <taxon>Araneus</taxon>
    </lineage>
</organism>
<dbReference type="Proteomes" id="UP000499080">
    <property type="component" value="Unassembled WGS sequence"/>
</dbReference>
<protein>
    <submittedName>
        <fullName evidence="1">Uncharacterized protein</fullName>
    </submittedName>
</protein>
<keyword evidence="2" id="KW-1185">Reference proteome</keyword>
<feature type="non-terminal residue" evidence="1">
    <location>
        <position position="68"/>
    </location>
</feature>
<sequence>MKIADLYHILEAIGQMEEFQNAYLVQIEGKTLWLVFLCKPIRHRPDTKIANLYHILEAIGQMEEFQNA</sequence>
<evidence type="ECO:0000313" key="2">
    <source>
        <dbReference type="Proteomes" id="UP000499080"/>
    </source>
</evidence>
<dbReference type="EMBL" id="BGPR01001475">
    <property type="protein sequence ID" value="GBM54792.1"/>
    <property type="molecule type" value="Genomic_DNA"/>
</dbReference>
<dbReference type="AlphaFoldDB" id="A0A4Y2GLR8"/>
<name>A0A4Y2GLR8_ARAVE</name>
<comment type="caution">
    <text evidence="1">The sequence shown here is derived from an EMBL/GenBank/DDBJ whole genome shotgun (WGS) entry which is preliminary data.</text>
</comment>
<accession>A0A4Y2GLR8</accession>